<dbReference type="InterPro" id="IPR002099">
    <property type="entry name" value="MutL/Mlh/PMS"/>
</dbReference>
<feature type="domain" description="MutL C-terminal dimerisation" evidence="6">
    <location>
        <begin position="443"/>
        <end position="586"/>
    </location>
</feature>
<comment type="similarity">
    <text evidence="1 4">Belongs to the DNA mismatch repair MutL/HexB family.</text>
</comment>
<keyword evidence="3 4" id="KW-0234">DNA repair</keyword>
<dbReference type="Gene3D" id="3.30.1370.100">
    <property type="entry name" value="MutL, C-terminal domain, regulatory subdomain"/>
    <property type="match status" value="1"/>
</dbReference>
<evidence type="ECO:0000259" key="6">
    <source>
        <dbReference type="SMART" id="SM00853"/>
    </source>
</evidence>
<dbReference type="InterPro" id="IPR020667">
    <property type="entry name" value="DNA_mismatch_repair_MutL"/>
</dbReference>
<dbReference type="InterPro" id="IPR014721">
    <property type="entry name" value="Ribsml_uS5_D2-typ_fold_subgr"/>
</dbReference>
<dbReference type="SUPFAM" id="SSF54211">
    <property type="entry name" value="Ribosomal protein S5 domain 2-like"/>
    <property type="match status" value="1"/>
</dbReference>
<evidence type="ECO:0000256" key="1">
    <source>
        <dbReference type="ARBA" id="ARBA00006082"/>
    </source>
</evidence>
<name>A0A2G6KIT4_9BACT</name>
<dbReference type="Pfam" id="PF13589">
    <property type="entry name" value="HATPase_c_3"/>
    <property type="match status" value="1"/>
</dbReference>
<dbReference type="NCBIfam" id="TIGR00585">
    <property type="entry name" value="mutl"/>
    <property type="match status" value="1"/>
</dbReference>
<keyword evidence="2 4" id="KW-0227">DNA damage</keyword>
<dbReference type="GO" id="GO:0032300">
    <property type="term" value="C:mismatch repair complex"/>
    <property type="evidence" value="ECO:0007669"/>
    <property type="project" value="InterPro"/>
</dbReference>
<dbReference type="PANTHER" id="PTHR10073">
    <property type="entry name" value="DNA MISMATCH REPAIR PROTEIN MLH, PMS, MUTL"/>
    <property type="match status" value="1"/>
</dbReference>
<evidence type="ECO:0000313" key="8">
    <source>
        <dbReference type="EMBL" id="PIE35567.1"/>
    </source>
</evidence>
<reference evidence="8 9" key="1">
    <citation type="submission" date="2017-10" db="EMBL/GenBank/DDBJ databases">
        <title>Novel microbial diversity and functional potential in the marine mammal oral microbiome.</title>
        <authorList>
            <person name="Dudek N.K."/>
            <person name="Sun C.L."/>
            <person name="Burstein D."/>
            <person name="Kantor R.S."/>
            <person name="Aliaga Goltsman D.S."/>
            <person name="Bik E.M."/>
            <person name="Thomas B.C."/>
            <person name="Banfield J.F."/>
            <person name="Relman D.A."/>
        </authorList>
    </citation>
    <scope>NUCLEOTIDE SEQUENCE [LARGE SCALE GENOMIC DNA]</scope>
    <source>
        <strain evidence="8">DOLJORAL78_47_16</strain>
    </source>
</reference>
<evidence type="ECO:0000256" key="4">
    <source>
        <dbReference type="HAMAP-Rule" id="MF_00149"/>
    </source>
</evidence>
<dbReference type="CDD" id="cd00782">
    <property type="entry name" value="MutL_Trans"/>
    <property type="match status" value="1"/>
</dbReference>
<dbReference type="Proteomes" id="UP000230821">
    <property type="component" value="Unassembled WGS sequence"/>
</dbReference>
<dbReference type="GO" id="GO:0140664">
    <property type="term" value="F:ATP-dependent DNA damage sensor activity"/>
    <property type="evidence" value="ECO:0007669"/>
    <property type="project" value="InterPro"/>
</dbReference>
<dbReference type="Pfam" id="PF08676">
    <property type="entry name" value="MutL_C"/>
    <property type="match status" value="1"/>
</dbReference>
<evidence type="ECO:0000256" key="3">
    <source>
        <dbReference type="ARBA" id="ARBA00023204"/>
    </source>
</evidence>
<dbReference type="SMART" id="SM01340">
    <property type="entry name" value="DNA_mis_repair"/>
    <property type="match status" value="1"/>
</dbReference>
<dbReference type="InterPro" id="IPR038973">
    <property type="entry name" value="MutL/Mlh/Pms-like"/>
</dbReference>
<dbReference type="SUPFAM" id="SSF118116">
    <property type="entry name" value="DNA mismatch repair protein MutL"/>
    <property type="match status" value="1"/>
</dbReference>
<dbReference type="Pfam" id="PF01119">
    <property type="entry name" value="DNA_mis_repair"/>
    <property type="match status" value="1"/>
</dbReference>
<dbReference type="SMART" id="SM00853">
    <property type="entry name" value="MutL_C"/>
    <property type="match status" value="1"/>
</dbReference>
<feature type="region of interest" description="Disordered" evidence="5">
    <location>
        <begin position="387"/>
        <end position="437"/>
    </location>
</feature>
<dbReference type="InterPro" id="IPR014790">
    <property type="entry name" value="MutL_C"/>
</dbReference>
<dbReference type="HAMAP" id="MF_00149">
    <property type="entry name" value="DNA_mis_repair"/>
    <property type="match status" value="1"/>
</dbReference>
<dbReference type="InterPro" id="IPR037198">
    <property type="entry name" value="MutL_C_sf"/>
</dbReference>
<evidence type="ECO:0000256" key="5">
    <source>
        <dbReference type="SAM" id="MobiDB-lite"/>
    </source>
</evidence>
<dbReference type="PANTHER" id="PTHR10073:SF12">
    <property type="entry name" value="DNA MISMATCH REPAIR PROTEIN MLH1"/>
    <property type="match status" value="1"/>
</dbReference>
<comment type="function">
    <text evidence="4">This protein is involved in the repair of mismatches in DNA. It is required for dam-dependent methyl-directed DNA mismatch repair. May act as a 'molecular matchmaker', a protein that promotes the formation of a stable complex between two or more DNA-binding proteins in an ATP-dependent manner without itself being part of a final effector complex.</text>
</comment>
<proteinExistence type="inferred from homology"/>
<dbReference type="Gene3D" id="3.30.1540.20">
    <property type="entry name" value="MutL, C-terminal domain, dimerisation subdomain"/>
    <property type="match status" value="1"/>
</dbReference>
<dbReference type="GO" id="GO:0005524">
    <property type="term" value="F:ATP binding"/>
    <property type="evidence" value="ECO:0007669"/>
    <property type="project" value="InterPro"/>
</dbReference>
<dbReference type="PROSITE" id="PS00058">
    <property type="entry name" value="DNA_MISMATCH_REPAIR_1"/>
    <property type="match status" value="1"/>
</dbReference>
<dbReference type="FunFam" id="3.30.565.10:FF:000003">
    <property type="entry name" value="DNA mismatch repair endonuclease MutL"/>
    <property type="match status" value="1"/>
</dbReference>
<feature type="domain" description="DNA mismatch repair protein S5" evidence="7">
    <location>
        <begin position="214"/>
        <end position="332"/>
    </location>
</feature>
<feature type="region of interest" description="Disordered" evidence="5">
    <location>
        <begin position="346"/>
        <end position="373"/>
    </location>
</feature>
<accession>A0A2G6KIT4</accession>
<comment type="caution">
    <text evidence="8">The sequence shown here is derived from an EMBL/GenBank/DDBJ whole genome shotgun (WGS) entry which is preliminary data.</text>
</comment>
<evidence type="ECO:0000256" key="2">
    <source>
        <dbReference type="ARBA" id="ARBA00022763"/>
    </source>
</evidence>
<dbReference type="AlphaFoldDB" id="A0A2G6KIT4"/>
<dbReference type="InterPro" id="IPR014762">
    <property type="entry name" value="DNA_mismatch_repair_CS"/>
</dbReference>
<sequence>MQENTGMNITRLPDEVANHIAAGEVIERPASVVKELVENSIDADATQIDIEIGIGGKAYIRIRDNGHGMTQENAQRAFERHATSKIACTEDISNISTLGFRGEALPSIASVSKMKLMTQTADSVIGTRIEIHGGEIVHVQESGATTGTYIEVNDLFYKTPARLKFLKAPATEMSYINAIITDQALANPHLGFTVKNNGKEQLHLPADSTLQQRIAGLFGRDIVRNVIEIHQSAGSLELRGFIGLPSCNRTNRTYQKIIINGRPVKDRVIGHAIQQGYDTLIPKRRFPVVFLFLSIPVQLVDVNVHPTKTEVRFVNSQTIHDLVRRGIRDTLSAALNRSALPSFAGSDDVRNVSDDAPQQISLPSTPAQEESSPFLPEFPEAEQVIQPVETSSSDHFSEASAPPSVPFEPSRSQRFSSSASLASQEHLAHSMHSGPSTFSRMRPIGQFDETYILAQADEELFIIDQHAAHERVFYEKLKQQFQTREIDIQQLLFPVSIELSHREQAVLEGALKTLQDYGFELEPFGGTTYLLKAVPALLAKADYKKLLYDIIDQLDESQKAESIERKLDEIFSVMACHAAIRAHQRLQDSQMIALFRQMDALALPYTCPHGRPTVIKISLNELEKKFGRVV</sequence>
<dbReference type="GO" id="GO:0030983">
    <property type="term" value="F:mismatched DNA binding"/>
    <property type="evidence" value="ECO:0007669"/>
    <property type="project" value="InterPro"/>
</dbReference>
<organism evidence="8 9">
    <name type="scientific">candidate division KSB3 bacterium</name>
    <dbReference type="NCBI Taxonomy" id="2044937"/>
    <lineage>
        <taxon>Bacteria</taxon>
        <taxon>candidate division KSB3</taxon>
    </lineage>
</organism>
<dbReference type="GO" id="GO:0006298">
    <property type="term" value="P:mismatch repair"/>
    <property type="evidence" value="ECO:0007669"/>
    <property type="project" value="UniProtKB-UniRule"/>
</dbReference>
<dbReference type="InterPro" id="IPR013507">
    <property type="entry name" value="DNA_mismatch_S5_2-like"/>
</dbReference>
<gene>
    <name evidence="4" type="primary">mutL</name>
    <name evidence="8" type="ORF">CSA56_03545</name>
</gene>
<dbReference type="SUPFAM" id="SSF55874">
    <property type="entry name" value="ATPase domain of HSP90 chaperone/DNA topoisomerase II/histidine kinase"/>
    <property type="match status" value="1"/>
</dbReference>
<dbReference type="GO" id="GO:0016887">
    <property type="term" value="F:ATP hydrolysis activity"/>
    <property type="evidence" value="ECO:0007669"/>
    <property type="project" value="InterPro"/>
</dbReference>
<dbReference type="CDD" id="cd16926">
    <property type="entry name" value="HATPase_MutL-MLH-PMS-like"/>
    <property type="match status" value="1"/>
</dbReference>
<evidence type="ECO:0000313" key="9">
    <source>
        <dbReference type="Proteomes" id="UP000230821"/>
    </source>
</evidence>
<dbReference type="InterPro" id="IPR042121">
    <property type="entry name" value="MutL_C_regsub"/>
</dbReference>
<dbReference type="InterPro" id="IPR042120">
    <property type="entry name" value="MutL_C_dimsub"/>
</dbReference>
<feature type="compositionally biased region" description="Polar residues" evidence="5">
    <location>
        <begin position="356"/>
        <end position="368"/>
    </location>
</feature>
<dbReference type="EMBL" id="PDSK01000039">
    <property type="protein sequence ID" value="PIE35567.1"/>
    <property type="molecule type" value="Genomic_DNA"/>
</dbReference>
<dbReference type="Gene3D" id="3.30.565.10">
    <property type="entry name" value="Histidine kinase-like ATPase, C-terminal domain"/>
    <property type="match status" value="1"/>
</dbReference>
<evidence type="ECO:0000259" key="7">
    <source>
        <dbReference type="SMART" id="SM01340"/>
    </source>
</evidence>
<feature type="compositionally biased region" description="Low complexity" evidence="5">
    <location>
        <begin position="407"/>
        <end position="425"/>
    </location>
</feature>
<dbReference type="InterPro" id="IPR020568">
    <property type="entry name" value="Ribosomal_Su5_D2-typ_SF"/>
</dbReference>
<protein>
    <recommendedName>
        <fullName evidence="4">DNA mismatch repair protein MutL</fullName>
    </recommendedName>
</protein>
<dbReference type="Gene3D" id="3.30.230.10">
    <property type="match status" value="1"/>
</dbReference>
<dbReference type="InterPro" id="IPR036890">
    <property type="entry name" value="HATPase_C_sf"/>
</dbReference>